<accession>A0A939NNU4</accession>
<evidence type="ECO:0000313" key="5">
    <source>
        <dbReference type="EMBL" id="MBO1997171.1"/>
    </source>
</evidence>
<dbReference type="GO" id="GO:0009279">
    <property type="term" value="C:cell outer membrane"/>
    <property type="evidence" value="ECO:0007669"/>
    <property type="project" value="UniProtKB-SubCell"/>
</dbReference>
<evidence type="ECO:0000256" key="1">
    <source>
        <dbReference type="ARBA" id="ARBA00004442"/>
    </source>
</evidence>
<name>A0A939NNU4_KLEPN</name>
<dbReference type="Gene3D" id="2.40.170.20">
    <property type="entry name" value="TonB-dependent receptor, beta-barrel domain"/>
    <property type="match status" value="1"/>
</dbReference>
<evidence type="ECO:0000256" key="4">
    <source>
        <dbReference type="SAM" id="MobiDB-lite"/>
    </source>
</evidence>
<gene>
    <name evidence="5" type="ORF">J4730_03640</name>
</gene>
<feature type="region of interest" description="Disordered" evidence="4">
    <location>
        <begin position="30"/>
        <end position="76"/>
    </location>
</feature>
<keyword evidence="2" id="KW-0472">Membrane</keyword>
<sequence length="76" mass="7800">MAITGARAYLVYNATDTVTVKGGWATAFKAPSRSLTPTGPPTPAAARAASSVTGSETGNQRKLRARSLLPRGRGLA</sequence>
<keyword evidence="3" id="KW-0998">Cell outer membrane</keyword>
<dbReference type="AlphaFoldDB" id="A0A939NNU4"/>
<protein>
    <submittedName>
        <fullName evidence="5">Uncharacterized protein</fullName>
    </submittedName>
</protein>
<evidence type="ECO:0000256" key="2">
    <source>
        <dbReference type="ARBA" id="ARBA00023136"/>
    </source>
</evidence>
<dbReference type="Proteomes" id="UP000664002">
    <property type="component" value="Unassembled WGS sequence"/>
</dbReference>
<comment type="caution">
    <text evidence="5">The sequence shown here is derived from an EMBL/GenBank/DDBJ whole genome shotgun (WGS) entry which is preliminary data.</text>
</comment>
<evidence type="ECO:0000256" key="3">
    <source>
        <dbReference type="ARBA" id="ARBA00023237"/>
    </source>
</evidence>
<comment type="subcellular location">
    <subcellularLocation>
        <location evidence="1">Cell outer membrane</location>
    </subcellularLocation>
</comment>
<reference evidence="5" key="1">
    <citation type="submission" date="2021-03" db="EMBL/GenBank/DDBJ databases">
        <title>Molecular epidemiology and mechanisms of colistin and carbapenem resistance in Enterobacteriaceae from clinical isolates, the environment and porcine samples in Pretoria, South Africa.</title>
        <authorList>
            <person name="Bogoshi D."/>
            <person name="Mbelle N.M."/>
            <person name="Naidoo V."/>
            <person name="Osei Sekyere J."/>
        </authorList>
    </citation>
    <scope>NUCLEOTIDE SEQUENCE</scope>
    <source>
        <strain evidence="5">C027</strain>
    </source>
</reference>
<dbReference type="InterPro" id="IPR036942">
    <property type="entry name" value="Beta-barrel_TonB_sf"/>
</dbReference>
<proteinExistence type="predicted"/>
<feature type="compositionally biased region" description="Low complexity" evidence="4">
    <location>
        <begin position="44"/>
        <end position="55"/>
    </location>
</feature>
<organism evidence="5 6">
    <name type="scientific">Klebsiella pneumoniae</name>
    <dbReference type="NCBI Taxonomy" id="573"/>
    <lineage>
        <taxon>Bacteria</taxon>
        <taxon>Pseudomonadati</taxon>
        <taxon>Pseudomonadota</taxon>
        <taxon>Gammaproteobacteria</taxon>
        <taxon>Enterobacterales</taxon>
        <taxon>Enterobacteriaceae</taxon>
        <taxon>Klebsiella/Raoultella group</taxon>
        <taxon>Klebsiella</taxon>
        <taxon>Klebsiella pneumoniae complex</taxon>
    </lineage>
</organism>
<dbReference type="EMBL" id="JAGETM010000002">
    <property type="protein sequence ID" value="MBO1997171.1"/>
    <property type="molecule type" value="Genomic_DNA"/>
</dbReference>
<evidence type="ECO:0000313" key="6">
    <source>
        <dbReference type="Proteomes" id="UP000664002"/>
    </source>
</evidence>